<keyword evidence="1" id="KW-1133">Transmembrane helix</keyword>
<evidence type="ECO:0000313" key="3">
    <source>
        <dbReference type="Proteomes" id="UP000810252"/>
    </source>
</evidence>
<dbReference type="Proteomes" id="UP000810252">
    <property type="component" value="Unassembled WGS sequence"/>
</dbReference>
<feature type="transmembrane region" description="Helical" evidence="1">
    <location>
        <begin position="7"/>
        <end position="26"/>
    </location>
</feature>
<dbReference type="EMBL" id="JADIMQ010000063">
    <property type="protein sequence ID" value="MBO8448498.1"/>
    <property type="molecule type" value="Genomic_DNA"/>
</dbReference>
<evidence type="ECO:0000313" key="2">
    <source>
        <dbReference type="EMBL" id="MBO8448498.1"/>
    </source>
</evidence>
<reference evidence="2" key="1">
    <citation type="submission" date="2020-10" db="EMBL/GenBank/DDBJ databases">
        <authorList>
            <person name="Gilroy R."/>
        </authorList>
    </citation>
    <scope>NUCLEOTIDE SEQUENCE</scope>
    <source>
        <strain evidence="2">20514</strain>
    </source>
</reference>
<protein>
    <submittedName>
        <fullName evidence="2">Uncharacterized protein</fullName>
    </submittedName>
</protein>
<reference evidence="2" key="2">
    <citation type="journal article" date="2021" name="PeerJ">
        <title>Extensive microbial diversity within the chicken gut microbiome revealed by metagenomics and culture.</title>
        <authorList>
            <person name="Gilroy R."/>
            <person name="Ravi A."/>
            <person name="Getino M."/>
            <person name="Pursley I."/>
            <person name="Horton D.L."/>
            <person name="Alikhan N.F."/>
            <person name="Baker D."/>
            <person name="Gharbi K."/>
            <person name="Hall N."/>
            <person name="Watson M."/>
            <person name="Adriaenssens E.M."/>
            <person name="Foster-Nyarko E."/>
            <person name="Jarju S."/>
            <person name="Secka A."/>
            <person name="Antonio M."/>
            <person name="Oren A."/>
            <person name="Chaudhuri R.R."/>
            <person name="La Ragione R."/>
            <person name="Hildebrand F."/>
            <person name="Pallen M.J."/>
        </authorList>
    </citation>
    <scope>NUCLEOTIDE SEQUENCE</scope>
    <source>
        <strain evidence="2">20514</strain>
    </source>
</reference>
<dbReference type="AlphaFoldDB" id="A0A9D9EJ91"/>
<organism evidence="2 3">
    <name type="scientific">Candidatus Cryptobacteroides merdigallinarum</name>
    <dbReference type="NCBI Taxonomy" id="2840770"/>
    <lineage>
        <taxon>Bacteria</taxon>
        <taxon>Pseudomonadati</taxon>
        <taxon>Bacteroidota</taxon>
        <taxon>Bacteroidia</taxon>
        <taxon>Bacteroidales</taxon>
        <taxon>Candidatus Cryptobacteroides</taxon>
    </lineage>
</organism>
<keyword evidence="1" id="KW-0472">Membrane</keyword>
<comment type="caution">
    <text evidence="2">The sequence shown here is derived from an EMBL/GenBank/DDBJ whole genome shotgun (WGS) entry which is preliminary data.</text>
</comment>
<proteinExistence type="predicted"/>
<gene>
    <name evidence="2" type="ORF">IAC29_04420</name>
</gene>
<sequence length="53" mass="5973">MVNFVRKAAAGILIYSAILYFGVSPFARYEMFIMPMILRGFGMMVLFIAYSGP</sequence>
<name>A0A9D9EJ91_9BACT</name>
<accession>A0A9D9EJ91</accession>
<keyword evidence="1" id="KW-0812">Transmembrane</keyword>
<evidence type="ECO:0000256" key="1">
    <source>
        <dbReference type="SAM" id="Phobius"/>
    </source>
</evidence>